<dbReference type="AlphaFoldDB" id="A0A445N382"/>
<protein>
    <submittedName>
        <fullName evidence="1">Uncharacterized protein</fullName>
    </submittedName>
</protein>
<sequence>MVRIGGMAEWFKAAVLKTVECQSSVGSNPTPSASLKRVLGSRLINEGVLKMERWPSRLKALAC</sequence>
<accession>A0A445N382</accession>
<dbReference type="EMBL" id="OJIN01000230">
    <property type="protein sequence ID" value="SPD76151.1"/>
    <property type="molecule type" value="Genomic_DNA"/>
</dbReference>
<name>A0A445N382_9BACT</name>
<gene>
    <name evidence="1" type="ORF">PITCH_A840037</name>
</gene>
<evidence type="ECO:0000313" key="1">
    <source>
        <dbReference type="EMBL" id="SPD76151.1"/>
    </source>
</evidence>
<organism evidence="1">
    <name type="scientific">uncultured Desulfobacterium sp</name>
    <dbReference type="NCBI Taxonomy" id="201089"/>
    <lineage>
        <taxon>Bacteria</taxon>
        <taxon>Pseudomonadati</taxon>
        <taxon>Thermodesulfobacteriota</taxon>
        <taxon>Desulfobacteria</taxon>
        <taxon>Desulfobacterales</taxon>
        <taxon>Desulfobacteriaceae</taxon>
        <taxon>Desulfobacterium</taxon>
        <taxon>environmental samples</taxon>
    </lineage>
</organism>
<proteinExistence type="predicted"/>
<reference evidence="1" key="1">
    <citation type="submission" date="2018-01" db="EMBL/GenBank/DDBJ databases">
        <authorList>
            <person name="Regsiter A."/>
            <person name="William W."/>
        </authorList>
    </citation>
    <scope>NUCLEOTIDE SEQUENCE</scope>
    <source>
        <strain evidence="1">TRIP AH-1</strain>
    </source>
</reference>